<evidence type="ECO:0000256" key="13">
    <source>
        <dbReference type="ARBA" id="ARBA00023269"/>
    </source>
</evidence>
<dbReference type="Pfam" id="PF01254">
    <property type="entry name" value="TP2"/>
    <property type="match status" value="2"/>
</dbReference>
<dbReference type="AlphaFoldDB" id="A0A8C0ZXS8"/>
<keyword evidence="11 14" id="KW-0238">DNA-binding</keyword>
<dbReference type="GO" id="GO:0030154">
    <property type="term" value="P:cell differentiation"/>
    <property type="evidence" value="ECO:0007669"/>
    <property type="project" value="UniProtKB-KW"/>
</dbReference>
<evidence type="ECO:0000313" key="16">
    <source>
        <dbReference type="Ensembl" id="ENSCCNP00000028127.1"/>
    </source>
</evidence>
<organism evidence="16">
    <name type="scientific">Castor canadensis</name>
    <name type="common">American beaver</name>
    <dbReference type="NCBI Taxonomy" id="51338"/>
    <lineage>
        <taxon>Eukaryota</taxon>
        <taxon>Metazoa</taxon>
        <taxon>Chordata</taxon>
        <taxon>Craniata</taxon>
        <taxon>Vertebrata</taxon>
        <taxon>Euteleostomi</taxon>
        <taxon>Mammalia</taxon>
        <taxon>Eutheria</taxon>
        <taxon>Euarchontoglires</taxon>
        <taxon>Glires</taxon>
        <taxon>Rodentia</taxon>
        <taxon>Castorimorpha</taxon>
        <taxon>Castoridae</taxon>
        <taxon>Castor</taxon>
    </lineage>
</organism>
<comment type="subcellular location">
    <subcellularLocation>
        <location evidence="2">Chromosome</location>
    </subcellularLocation>
    <subcellularLocation>
        <location evidence="1">Nucleus</location>
    </subcellularLocation>
</comment>
<keyword evidence="8 14" id="KW-0221">Differentiation</keyword>
<evidence type="ECO:0000256" key="2">
    <source>
        <dbReference type="ARBA" id="ARBA00004286"/>
    </source>
</evidence>
<evidence type="ECO:0000256" key="8">
    <source>
        <dbReference type="ARBA" id="ARBA00022782"/>
    </source>
</evidence>
<evidence type="ECO:0000256" key="14">
    <source>
        <dbReference type="RuleBase" id="RU000530"/>
    </source>
</evidence>
<dbReference type="Ensembl" id="ENSCCNT00000035554.1">
    <property type="protein sequence ID" value="ENSCCNP00000028127.1"/>
    <property type="gene ID" value="ENSCCNG00000027133.1"/>
</dbReference>
<dbReference type="GO" id="GO:0005634">
    <property type="term" value="C:nucleus"/>
    <property type="evidence" value="ECO:0007669"/>
    <property type="project" value="UniProtKB-SubCell"/>
</dbReference>
<dbReference type="GO" id="GO:0003677">
    <property type="term" value="F:DNA binding"/>
    <property type="evidence" value="ECO:0007669"/>
    <property type="project" value="UniProtKB-KW"/>
</dbReference>
<keyword evidence="5 14" id="KW-0158">Chromosome</keyword>
<dbReference type="GO" id="GO:0007283">
    <property type="term" value="P:spermatogenesis"/>
    <property type="evidence" value="ECO:0007669"/>
    <property type="project" value="UniProtKB-KW"/>
</dbReference>
<evidence type="ECO:0000256" key="12">
    <source>
        <dbReference type="ARBA" id="ARBA00023242"/>
    </source>
</evidence>
<keyword evidence="13 14" id="KW-0544">Nucleosome core</keyword>
<dbReference type="GO" id="GO:0007340">
    <property type="term" value="P:acrosome reaction"/>
    <property type="evidence" value="ECO:0007669"/>
    <property type="project" value="TreeGrafter"/>
</dbReference>
<evidence type="ECO:0000256" key="11">
    <source>
        <dbReference type="ARBA" id="ARBA00023125"/>
    </source>
</evidence>
<accession>A0A8C0ZXS8</accession>
<feature type="compositionally biased region" description="Basic residues" evidence="15">
    <location>
        <begin position="90"/>
        <end position="114"/>
    </location>
</feature>
<evidence type="ECO:0000256" key="9">
    <source>
        <dbReference type="ARBA" id="ARBA00022833"/>
    </source>
</evidence>
<name>A0A8C0ZXS8_CASCN</name>
<evidence type="ECO:0000256" key="1">
    <source>
        <dbReference type="ARBA" id="ARBA00004123"/>
    </source>
</evidence>
<dbReference type="PANTHER" id="PTHR17488">
    <property type="entry name" value="NUCLEAR TRANSITION PROTEIN 2"/>
    <property type="match status" value="1"/>
</dbReference>
<evidence type="ECO:0000256" key="5">
    <source>
        <dbReference type="ARBA" id="ARBA00022454"/>
    </source>
</evidence>
<keyword evidence="12 14" id="KW-0539">Nucleus</keyword>
<protein>
    <recommendedName>
        <fullName evidence="4 14">Nuclear transition protein 2</fullName>
    </recommendedName>
</protein>
<evidence type="ECO:0000256" key="4">
    <source>
        <dbReference type="ARBA" id="ARBA00014084"/>
    </source>
</evidence>
<feature type="region of interest" description="Disordered" evidence="15">
    <location>
        <begin position="44"/>
        <end position="114"/>
    </location>
</feature>
<reference evidence="16" key="1">
    <citation type="submission" date="2023-09" db="UniProtKB">
        <authorList>
            <consortium name="Ensembl"/>
        </authorList>
    </citation>
    <scope>IDENTIFICATION</scope>
</reference>
<dbReference type="GO" id="GO:0008270">
    <property type="term" value="F:zinc ion binding"/>
    <property type="evidence" value="ECO:0007669"/>
    <property type="project" value="TreeGrafter"/>
</dbReference>
<dbReference type="GO" id="GO:0007341">
    <property type="term" value="P:penetration of zona pellucida"/>
    <property type="evidence" value="ECO:0007669"/>
    <property type="project" value="TreeGrafter"/>
</dbReference>
<dbReference type="PANTHER" id="PTHR17488:SF0">
    <property type="entry name" value="NUCLEAR TRANSITION PROTEIN 2"/>
    <property type="match status" value="1"/>
</dbReference>
<evidence type="ECO:0000256" key="6">
    <source>
        <dbReference type="ARBA" id="ARBA00022473"/>
    </source>
</evidence>
<dbReference type="GO" id="GO:0000786">
    <property type="term" value="C:nucleosome"/>
    <property type="evidence" value="ECO:0007669"/>
    <property type="project" value="UniProtKB-KW"/>
</dbReference>
<dbReference type="InterPro" id="IPR000678">
    <property type="entry name" value="TP2"/>
</dbReference>
<evidence type="ECO:0000256" key="10">
    <source>
        <dbReference type="ARBA" id="ARBA00022871"/>
    </source>
</evidence>
<dbReference type="PROSITE" id="PS00970">
    <property type="entry name" value="TP2_1"/>
    <property type="match status" value="1"/>
</dbReference>
<evidence type="ECO:0000256" key="7">
    <source>
        <dbReference type="ARBA" id="ARBA00022723"/>
    </source>
</evidence>
<comment type="function">
    <text evidence="14">Plays a key role in the replacement of histones to protamine in the elongating spermatids of mammals. In condensing spermatids, loaded onto the nucleosomes, where it promotes the recruitment and processing of protamines, which are responsible for histone eviction.</text>
</comment>
<proteinExistence type="inferred from homology"/>
<keyword evidence="9 14" id="KW-0862">Zinc</keyword>
<keyword evidence="6 14" id="KW-0217">Developmental protein</keyword>
<evidence type="ECO:0000256" key="3">
    <source>
        <dbReference type="ARBA" id="ARBA00007136"/>
    </source>
</evidence>
<comment type="similarity">
    <text evidence="3 14">Belongs to the nuclear transition protein 2 family.</text>
</comment>
<sequence length="114" mass="12747">MDTKMQSLPTTHTQPHSSSRPQSHTCSQCTCSLHCQGCSWAAHLGPSSSVSPSPPPKPPRQTTHSQLSPPRPAHYSSCPKNKKTLEGKVNKKRAVRRNKRVYRSKRQSTGRKYK</sequence>
<keyword evidence="7 14" id="KW-0479">Metal-binding</keyword>
<keyword evidence="10 14" id="KW-0744">Spermatogenesis</keyword>
<feature type="region of interest" description="Disordered" evidence="15">
    <location>
        <begin position="1"/>
        <end position="28"/>
    </location>
</feature>
<evidence type="ECO:0000256" key="15">
    <source>
        <dbReference type="SAM" id="MobiDB-lite"/>
    </source>
</evidence>